<keyword evidence="12" id="KW-1185">Reference proteome</keyword>
<dbReference type="AlphaFoldDB" id="A0A8J1Y1Q1"/>
<reference evidence="11" key="1">
    <citation type="submission" date="2022-03" db="EMBL/GenBank/DDBJ databases">
        <authorList>
            <person name="Martin C."/>
        </authorList>
    </citation>
    <scope>NUCLEOTIDE SEQUENCE</scope>
</reference>
<evidence type="ECO:0000256" key="3">
    <source>
        <dbReference type="ARBA" id="ARBA00022553"/>
    </source>
</evidence>
<dbReference type="GO" id="GO:1990904">
    <property type="term" value="C:ribonucleoprotein complex"/>
    <property type="evidence" value="ECO:0007669"/>
    <property type="project" value="UniProtKB-KW"/>
</dbReference>
<dbReference type="InterPro" id="IPR040054">
    <property type="entry name" value="MRPS18B"/>
</dbReference>
<dbReference type="Gene3D" id="4.10.640.10">
    <property type="entry name" value="Ribosomal protein S18"/>
    <property type="match status" value="1"/>
</dbReference>
<evidence type="ECO:0000256" key="4">
    <source>
        <dbReference type="ARBA" id="ARBA00022946"/>
    </source>
</evidence>
<evidence type="ECO:0000256" key="10">
    <source>
        <dbReference type="ARBA" id="ARBA00035515"/>
    </source>
</evidence>
<keyword evidence="3" id="KW-0597">Phosphoprotein</keyword>
<evidence type="ECO:0000256" key="1">
    <source>
        <dbReference type="ARBA" id="ARBA00004173"/>
    </source>
</evidence>
<evidence type="ECO:0000256" key="6">
    <source>
        <dbReference type="ARBA" id="ARBA00023128"/>
    </source>
</evidence>
<keyword evidence="5" id="KW-0689">Ribosomal protein</keyword>
<protein>
    <recommendedName>
        <fullName evidence="9">Small ribosomal subunit protein mS40</fullName>
    </recommendedName>
    <alternativeName>
        <fullName evidence="8">28S ribosomal protein S18-2, mitochondrial</fullName>
    </alternativeName>
    <alternativeName>
        <fullName evidence="10">28S ribosomal protein S18b, mitochondrial</fullName>
    </alternativeName>
</protein>
<dbReference type="SUPFAM" id="SSF46911">
    <property type="entry name" value="Ribosomal protein S18"/>
    <property type="match status" value="1"/>
</dbReference>
<proteinExistence type="inferred from homology"/>
<accession>A0A8J1Y1Q1</accession>
<gene>
    <name evidence="11" type="ORF">OFUS_LOCUS11368</name>
</gene>
<dbReference type="Pfam" id="PF01084">
    <property type="entry name" value="Ribosomal_S18"/>
    <property type="match status" value="1"/>
</dbReference>
<evidence type="ECO:0000313" key="11">
    <source>
        <dbReference type="EMBL" id="CAH1785292.1"/>
    </source>
</evidence>
<evidence type="ECO:0000313" key="12">
    <source>
        <dbReference type="Proteomes" id="UP000749559"/>
    </source>
</evidence>
<evidence type="ECO:0000256" key="9">
    <source>
        <dbReference type="ARBA" id="ARBA00035130"/>
    </source>
</evidence>
<dbReference type="PANTHER" id="PTHR13329:SF2">
    <property type="entry name" value="SMALL RIBOSOMAL SUBUNIT PROTEIN MS40"/>
    <property type="match status" value="1"/>
</dbReference>
<evidence type="ECO:0000256" key="7">
    <source>
        <dbReference type="ARBA" id="ARBA00023274"/>
    </source>
</evidence>
<name>A0A8J1Y1Q1_OWEFU</name>
<comment type="caution">
    <text evidence="11">The sequence shown here is derived from an EMBL/GenBank/DDBJ whole genome shotgun (WGS) entry which is preliminary data.</text>
</comment>
<dbReference type="Proteomes" id="UP000749559">
    <property type="component" value="Unassembled WGS sequence"/>
</dbReference>
<dbReference type="InterPro" id="IPR036870">
    <property type="entry name" value="Ribosomal_bS18_sf"/>
</dbReference>
<comment type="similarity">
    <text evidence="2">Belongs to the bacterial ribosomal protein bS18 family. Mitochondrion-specific ribosomal protein mS40 subfamily.</text>
</comment>
<dbReference type="EMBL" id="CAIIXF020000006">
    <property type="protein sequence ID" value="CAH1785292.1"/>
    <property type="molecule type" value="Genomic_DNA"/>
</dbReference>
<dbReference type="OrthoDB" id="21463at2759"/>
<organism evidence="11 12">
    <name type="scientific">Owenia fusiformis</name>
    <name type="common">Polychaete worm</name>
    <dbReference type="NCBI Taxonomy" id="6347"/>
    <lineage>
        <taxon>Eukaryota</taxon>
        <taxon>Metazoa</taxon>
        <taxon>Spiralia</taxon>
        <taxon>Lophotrochozoa</taxon>
        <taxon>Annelida</taxon>
        <taxon>Polychaeta</taxon>
        <taxon>Sedentaria</taxon>
        <taxon>Canalipalpata</taxon>
        <taxon>Sabellida</taxon>
        <taxon>Oweniida</taxon>
        <taxon>Oweniidae</taxon>
        <taxon>Owenia</taxon>
    </lineage>
</organism>
<dbReference type="PANTHER" id="PTHR13329">
    <property type="entry name" value="MITOCHONDRIAL RIBOSOMAL PROTEIN S18B"/>
    <property type="match status" value="1"/>
</dbReference>
<dbReference type="InterPro" id="IPR001648">
    <property type="entry name" value="Ribosomal_bS18"/>
</dbReference>
<sequence length="197" mass="23053">MDIFRKVVFSAKTRVPVIQEQFINKQFAKCRQFTTTSCMNQEEEQEESQVDENEGKVPIIEPHTSIRYMESKAYAETYGDEPVWTRYRRNYSGGFPPKKPRTTCIRGGRIASGNPCPVCRDEYLVLHRENTKLLKQFLSPNSGDVLPTTKTNICQKQFRNLLIAVEQAWDYGYIEKPLPSRKFDYSEYYPSLKEQKQ</sequence>
<keyword evidence="7" id="KW-0687">Ribonucleoprotein</keyword>
<keyword evidence="6" id="KW-0496">Mitochondrion</keyword>
<evidence type="ECO:0000256" key="5">
    <source>
        <dbReference type="ARBA" id="ARBA00022980"/>
    </source>
</evidence>
<evidence type="ECO:0000256" key="2">
    <source>
        <dbReference type="ARBA" id="ARBA00006136"/>
    </source>
</evidence>
<comment type="subcellular location">
    <subcellularLocation>
        <location evidence="1">Mitochondrion</location>
    </subcellularLocation>
</comment>
<dbReference type="GO" id="GO:0005739">
    <property type="term" value="C:mitochondrion"/>
    <property type="evidence" value="ECO:0007669"/>
    <property type="project" value="UniProtKB-SubCell"/>
</dbReference>
<evidence type="ECO:0000256" key="8">
    <source>
        <dbReference type="ARBA" id="ARBA00032055"/>
    </source>
</evidence>
<keyword evidence="4" id="KW-0809">Transit peptide</keyword>
<dbReference type="GO" id="GO:0032543">
    <property type="term" value="P:mitochondrial translation"/>
    <property type="evidence" value="ECO:0007669"/>
    <property type="project" value="InterPro"/>
</dbReference>
<dbReference type="GO" id="GO:0003735">
    <property type="term" value="F:structural constituent of ribosome"/>
    <property type="evidence" value="ECO:0007669"/>
    <property type="project" value="InterPro"/>
</dbReference>
<dbReference type="GO" id="GO:0005840">
    <property type="term" value="C:ribosome"/>
    <property type="evidence" value="ECO:0007669"/>
    <property type="project" value="UniProtKB-KW"/>
</dbReference>